<feature type="transmembrane region" description="Helical" evidence="1">
    <location>
        <begin position="158"/>
        <end position="185"/>
    </location>
</feature>
<keyword evidence="1" id="KW-0472">Membrane</keyword>
<evidence type="ECO:0000313" key="5">
    <source>
        <dbReference type="Proteomes" id="UP001519309"/>
    </source>
</evidence>
<protein>
    <submittedName>
        <fullName evidence="2">Uncharacterized protein</fullName>
    </submittedName>
</protein>
<name>A0A1B1BA60_9ACTN</name>
<dbReference type="Proteomes" id="UP001519309">
    <property type="component" value="Unassembled WGS sequence"/>
</dbReference>
<dbReference type="EMBL" id="CP016279">
    <property type="protein sequence ID" value="ANP55710.1"/>
    <property type="molecule type" value="Genomic_DNA"/>
</dbReference>
<evidence type="ECO:0000313" key="3">
    <source>
        <dbReference type="EMBL" id="MBP2052655.1"/>
    </source>
</evidence>
<dbReference type="AlphaFoldDB" id="A0A1B1BA60"/>
<feature type="transmembrane region" description="Helical" evidence="1">
    <location>
        <begin position="128"/>
        <end position="146"/>
    </location>
</feature>
<feature type="transmembrane region" description="Helical" evidence="1">
    <location>
        <begin position="21"/>
        <end position="43"/>
    </location>
</feature>
<reference evidence="2 4" key="1">
    <citation type="submission" date="2016-06" db="EMBL/GenBank/DDBJ databases">
        <title>Complete genome sequence of Streptomyces griseochromogenes ATCC 14511, the Blasticidin S producer.</title>
        <authorList>
            <person name="Wu L."/>
        </authorList>
    </citation>
    <scope>NUCLEOTIDE SEQUENCE [LARGE SCALE GENOMIC DNA]</scope>
    <source>
        <strain evidence="2 4">ATCC 14511</strain>
    </source>
</reference>
<accession>A0A1B1BA60</accession>
<keyword evidence="1" id="KW-0812">Transmembrane</keyword>
<dbReference type="EMBL" id="JAGGLP010000012">
    <property type="protein sequence ID" value="MBP2052655.1"/>
    <property type="molecule type" value="Genomic_DNA"/>
</dbReference>
<gene>
    <name evidence="2" type="ORF">AVL59_44395</name>
    <name evidence="3" type="ORF">J2Z21_005642</name>
</gene>
<sequence length="298" mass="31978">MGWGEIRERLRDADLTWSFRDYGAAAAMSVALLPAASVFLWIIDLGNDDYGGGYNMLAVLVYLLAEAVLAPVVALAQPLALTLPSVLLARFGRRRLGGRTWAWHLAAPVGPGIAWGLLAALAGHSPALTIPFLTALGILPSLWVAYVRRRTWRQWGIWGRAALISPVLAVLVLGGGLTATVTGLIPRYEPPRLTTAQLAGVWQGASGARLRLRPDGHAEATKLPLADQKSDAGFSDYTMCGGSGAWKPDDTGRDGILLRLDCGHATHWAFAGTEHDPQLFARYGDPDAGTVWILRRSG</sequence>
<feature type="transmembrane region" description="Helical" evidence="1">
    <location>
        <begin position="101"/>
        <end position="122"/>
    </location>
</feature>
<feature type="transmembrane region" description="Helical" evidence="1">
    <location>
        <begin position="63"/>
        <end position="89"/>
    </location>
</feature>
<evidence type="ECO:0000313" key="2">
    <source>
        <dbReference type="EMBL" id="ANP55710.1"/>
    </source>
</evidence>
<keyword evidence="5" id="KW-1185">Reference proteome</keyword>
<dbReference type="RefSeq" id="WP_067315774.1">
    <property type="nucleotide sequence ID" value="NZ_CP016279.1"/>
</dbReference>
<dbReference type="KEGG" id="sgs:AVL59_44395"/>
<evidence type="ECO:0000256" key="1">
    <source>
        <dbReference type="SAM" id="Phobius"/>
    </source>
</evidence>
<evidence type="ECO:0000313" key="4">
    <source>
        <dbReference type="Proteomes" id="UP000092659"/>
    </source>
</evidence>
<organism evidence="2 4">
    <name type="scientific">Streptomyces griseochromogenes</name>
    <dbReference type="NCBI Taxonomy" id="68214"/>
    <lineage>
        <taxon>Bacteria</taxon>
        <taxon>Bacillati</taxon>
        <taxon>Actinomycetota</taxon>
        <taxon>Actinomycetes</taxon>
        <taxon>Kitasatosporales</taxon>
        <taxon>Streptomycetaceae</taxon>
        <taxon>Streptomyces</taxon>
    </lineage>
</organism>
<dbReference type="OrthoDB" id="3393054at2"/>
<proteinExistence type="predicted"/>
<reference evidence="3 5" key="2">
    <citation type="submission" date="2021-03" db="EMBL/GenBank/DDBJ databases">
        <title>Genomic Encyclopedia of Type Strains, Phase IV (KMG-IV): sequencing the most valuable type-strain genomes for metagenomic binning, comparative biology and taxonomic classification.</title>
        <authorList>
            <person name="Goeker M."/>
        </authorList>
    </citation>
    <scope>NUCLEOTIDE SEQUENCE [LARGE SCALE GENOMIC DNA]</scope>
    <source>
        <strain evidence="3 5">DSM 40499</strain>
    </source>
</reference>
<dbReference type="Proteomes" id="UP000092659">
    <property type="component" value="Chromosome"/>
</dbReference>
<keyword evidence="1" id="KW-1133">Transmembrane helix</keyword>